<evidence type="ECO:0000256" key="2">
    <source>
        <dbReference type="ARBA" id="ARBA00022737"/>
    </source>
</evidence>
<dbReference type="InterPro" id="IPR050276">
    <property type="entry name" value="MshD_Acetyltransferase"/>
</dbReference>
<dbReference type="Gene3D" id="3.40.630.30">
    <property type="match status" value="1"/>
</dbReference>
<comment type="caution">
    <text evidence="4">Lacks conserved residue(s) required for the propagation of feature annotation.</text>
</comment>
<feature type="binding site" evidence="4">
    <location>
        <begin position="82"/>
        <end position="84"/>
    </location>
    <ligand>
        <name>acetyl-CoA</name>
        <dbReference type="ChEBI" id="CHEBI:57288"/>
        <label>1</label>
    </ligand>
</feature>
<dbReference type="PROSITE" id="PS51186">
    <property type="entry name" value="GNAT"/>
    <property type="match status" value="2"/>
</dbReference>
<feature type="domain" description="N-acetyltransferase" evidence="5">
    <location>
        <begin position="156"/>
        <end position="307"/>
    </location>
</feature>
<dbReference type="Proteomes" id="UP000004705">
    <property type="component" value="Chromosome"/>
</dbReference>
<dbReference type="EMBL" id="CM001466">
    <property type="protein sequence ID" value="EHY89451.1"/>
    <property type="molecule type" value="Genomic_DNA"/>
</dbReference>
<comment type="function">
    <text evidence="4">Catalyzes the transfer of acetyl from acetyl-CoA to desacetylmycothiol (Cys-GlcN-Ins) to form mycothiol.</text>
</comment>
<evidence type="ECO:0000313" key="7">
    <source>
        <dbReference type="Proteomes" id="UP000004705"/>
    </source>
</evidence>
<evidence type="ECO:0000259" key="5">
    <source>
        <dbReference type="PROSITE" id="PS51186"/>
    </source>
</evidence>
<dbReference type="GO" id="GO:0010125">
    <property type="term" value="P:mycothiol biosynthetic process"/>
    <property type="evidence" value="ECO:0007669"/>
    <property type="project" value="UniProtKB-UniRule"/>
</dbReference>
<dbReference type="GO" id="GO:0035447">
    <property type="term" value="F:mycothiol synthase activity"/>
    <property type="evidence" value="ECO:0007669"/>
    <property type="project" value="UniProtKB-UniRule"/>
</dbReference>
<dbReference type="PANTHER" id="PTHR43617:SF31">
    <property type="entry name" value="MYCOTHIOL ACETYLTRANSFERASE"/>
    <property type="match status" value="1"/>
</dbReference>
<keyword evidence="1 4" id="KW-0808">Transferase</keyword>
<dbReference type="SUPFAM" id="SSF55729">
    <property type="entry name" value="Acyl-CoA N-acyltransferases (Nat)"/>
    <property type="match status" value="1"/>
</dbReference>
<evidence type="ECO:0000256" key="4">
    <source>
        <dbReference type="HAMAP-Rule" id="MF_01698"/>
    </source>
</evidence>
<dbReference type="Pfam" id="PF00583">
    <property type="entry name" value="Acetyltransf_1"/>
    <property type="match status" value="2"/>
</dbReference>
<organism evidence="6 7">
    <name type="scientific">Saccharomonospora azurea NA-128</name>
    <dbReference type="NCBI Taxonomy" id="882081"/>
    <lineage>
        <taxon>Bacteria</taxon>
        <taxon>Bacillati</taxon>
        <taxon>Actinomycetota</taxon>
        <taxon>Actinomycetes</taxon>
        <taxon>Pseudonocardiales</taxon>
        <taxon>Pseudonocardiaceae</taxon>
        <taxon>Saccharomonospora</taxon>
    </lineage>
</organism>
<protein>
    <recommendedName>
        <fullName evidence="4">Mycothiol acetyltransferase</fullName>
        <shortName evidence="4">MSH acetyltransferase</shortName>
        <ecNumber evidence="4">2.3.1.189</ecNumber>
    </recommendedName>
    <alternativeName>
        <fullName evidence="4">Mycothiol synthase</fullName>
    </alternativeName>
</protein>
<comment type="catalytic activity">
    <reaction evidence="4">
        <text>1D-myo-inositol 2-(L-cysteinylamino)-2-deoxy-alpha-D-glucopyranoside + acetyl-CoA = mycothiol + CoA + H(+)</text>
        <dbReference type="Rhea" id="RHEA:26172"/>
        <dbReference type="ChEBI" id="CHEBI:15378"/>
        <dbReference type="ChEBI" id="CHEBI:16768"/>
        <dbReference type="ChEBI" id="CHEBI:57287"/>
        <dbReference type="ChEBI" id="CHEBI:57288"/>
        <dbReference type="ChEBI" id="CHEBI:58887"/>
        <dbReference type="EC" id="2.3.1.189"/>
    </reaction>
</comment>
<keyword evidence="3 4" id="KW-0012">Acyltransferase</keyword>
<dbReference type="CDD" id="cd04301">
    <property type="entry name" value="NAT_SF"/>
    <property type="match status" value="1"/>
</dbReference>
<gene>
    <name evidence="4" type="primary">mshD</name>
    <name evidence="6" type="ORF">SacazDRAFT_02557</name>
</gene>
<feature type="binding site" evidence="4">
    <location>
        <position position="277"/>
    </location>
    <ligand>
        <name>1D-myo-inositol 2-(L-cysteinylamino)-2-deoxy-alpha-D-glucopyranoside</name>
        <dbReference type="ChEBI" id="CHEBI:58887"/>
    </ligand>
</feature>
<dbReference type="AlphaFoldDB" id="H8G8T5"/>
<name>H8G8T5_9PSEU</name>
<evidence type="ECO:0000313" key="6">
    <source>
        <dbReference type="EMBL" id="EHY89451.1"/>
    </source>
</evidence>
<dbReference type="InterPro" id="IPR017813">
    <property type="entry name" value="Mycothiol_AcTrfase"/>
</dbReference>
<accession>H8G8T5</accession>
<dbReference type="InterPro" id="IPR000182">
    <property type="entry name" value="GNAT_dom"/>
</dbReference>
<feature type="binding site" evidence="4">
    <location>
        <position position="223"/>
    </location>
    <ligand>
        <name>1D-myo-inositol 2-(L-cysteinylamino)-2-deoxy-alpha-D-glucopyranoside</name>
        <dbReference type="ChEBI" id="CHEBI:58887"/>
    </ligand>
</feature>
<feature type="binding site" evidence="4">
    <location>
        <position position="183"/>
    </location>
    <ligand>
        <name>1D-myo-inositol 2-(L-cysteinylamino)-2-deoxy-alpha-D-glucopyranoside</name>
        <dbReference type="ChEBI" id="CHEBI:58887"/>
    </ligand>
</feature>
<dbReference type="EC" id="2.3.1.189" evidence="4"/>
<evidence type="ECO:0000256" key="1">
    <source>
        <dbReference type="ARBA" id="ARBA00022679"/>
    </source>
</evidence>
<keyword evidence="7" id="KW-1185">Reference proteome</keyword>
<reference evidence="6 7" key="1">
    <citation type="journal article" date="2012" name="Stand. Genomic Sci.">
        <title>Genome sequence of the soil bacterium Saccharomonospora azurea type strain (NA-128(T)).</title>
        <authorList>
            <person name="Klenk H.P."/>
            <person name="Held B."/>
            <person name="Lucas S."/>
            <person name="Lapidus A."/>
            <person name="Copeland A."/>
            <person name="Hammon N."/>
            <person name="Pitluck S."/>
            <person name="Goodwin L.A."/>
            <person name="Han C."/>
            <person name="Tapia R."/>
            <person name="Brambilla E.M."/>
            <person name="Potter G."/>
            <person name="Land M."/>
            <person name="Ivanova N."/>
            <person name="Rohde M."/>
            <person name="Goker M."/>
            <person name="Detter J.C."/>
            <person name="Kyrpides N.C."/>
            <person name="Woyke T."/>
        </authorList>
    </citation>
    <scope>NUCLEOTIDE SEQUENCE [LARGE SCALE GENOMIC DNA]</scope>
    <source>
        <strain evidence="6 7">NA-128</strain>
    </source>
</reference>
<sequence length="307" mass="33313">MREFVWADELTDDRVEDVRALLLAARETDGRPDVEPGGALPGEFSGPRHLLCLVGDGASRVLAGYAHLDARGDAFGRQVAELIVHPAHRRHGHGAAMLDELVGAVTGSLRIWAHGDHPAAARLATRFGLSRARELLVMGASSAEQEWPEPVLPDGVRLRTFVPGQDEQAVIDVNARAFDWHPEQSAFDVAALREAQRESWFDADGFFLAENADGRVVGFHWTKVHPPNPRRFGGQPVGEVYVVGVDPDAQGGGLGKALTLAGLRHLRDRGLDQVILYVEGDNEPAVAVYRKLGFTTVDTDVQYATGS</sequence>
<proteinExistence type="inferred from homology"/>
<comment type="subunit">
    <text evidence="4">Monomer.</text>
</comment>
<comment type="similarity">
    <text evidence="4">Belongs to the acetyltransferase family. MshD subfamily.</text>
</comment>
<dbReference type="GO" id="GO:0008999">
    <property type="term" value="F:protein-N-terminal-alanine acetyltransferase activity"/>
    <property type="evidence" value="ECO:0007669"/>
    <property type="project" value="TreeGrafter"/>
</dbReference>
<dbReference type="NCBIfam" id="TIGR03448">
    <property type="entry name" value="mycothiol_MshD"/>
    <property type="match status" value="1"/>
</dbReference>
<feature type="binding site" evidence="4">
    <location>
        <begin position="243"/>
        <end position="245"/>
    </location>
    <ligand>
        <name>acetyl-CoA</name>
        <dbReference type="ChEBI" id="CHEBI:57288"/>
        <label>2</label>
    </ligand>
</feature>
<keyword evidence="2 4" id="KW-0677">Repeat</keyword>
<feature type="binding site" evidence="4">
    <location>
        <position position="239"/>
    </location>
    <ligand>
        <name>1D-myo-inositol 2-(L-cysteinylamino)-2-deoxy-alpha-D-glucopyranoside</name>
        <dbReference type="ChEBI" id="CHEBI:58887"/>
    </ligand>
</feature>
<dbReference type="PANTHER" id="PTHR43617">
    <property type="entry name" value="L-AMINO ACID N-ACETYLTRANSFERASE"/>
    <property type="match status" value="1"/>
</dbReference>
<dbReference type="OrthoDB" id="3208058at2"/>
<dbReference type="PIRSF" id="PIRSF021524">
    <property type="entry name" value="MSH_acetyltransferase"/>
    <property type="match status" value="1"/>
</dbReference>
<dbReference type="HAMAP" id="MF_01698">
    <property type="entry name" value="MshD"/>
    <property type="match status" value="1"/>
</dbReference>
<dbReference type="InterPro" id="IPR016181">
    <property type="entry name" value="Acyl_CoA_acyltransferase"/>
</dbReference>
<dbReference type="RefSeq" id="WP_005442087.1">
    <property type="nucleotide sequence ID" value="NZ_CM001466.1"/>
</dbReference>
<dbReference type="HOGENOM" id="CLU_068014_0_0_11"/>
<evidence type="ECO:0000256" key="3">
    <source>
        <dbReference type="ARBA" id="ARBA00023315"/>
    </source>
</evidence>
<feature type="domain" description="N-acetyltransferase" evidence="5">
    <location>
        <begin position="5"/>
        <end position="163"/>
    </location>
</feature>
<feature type="binding site" evidence="4">
    <location>
        <begin position="250"/>
        <end position="256"/>
    </location>
    <ligand>
        <name>acetyl-CoA</name>
        <dbReference type="ChEBI" id="CHEBI:57288"/>
        <label>2</label>
    </ligand>
</feature>